<dbReference type="EMBL" id="MNVO01000043">
    <property type="protein sequence ID" value="OIO32310.1"/>
    <property type="molecule type" value="Genomic_DNA"/>
</dbReference>
<keyword evidence="4 5" id="KW-0472">Membrane</keyword>
<dbReference type="NCBIfam" id="TIGR01297">
    <property type="entry name" value="CDF"/>
    <property type="match status" value="1"/>
</dbReference>
<feature type="transmembrane region" description="Helical" evidence="5">
    <location>
        <begin position="119"/>
        <end position="140"/>
    </location>
</feature>
<sequence length="221" mass="23489">MGTHLKGCVSLDTNDLTDCWCEAKRYWIALTVGMVLLAGEVVGGFVSGSLALLSDAVHVCSDNVHVAVAIIVVYASRRSAGKEESIRKAGAYVGLLLLLIGGVWIINEAYERFTAPREVAGGIMLVVAIIGAIGNGYVLWVLESVSKGDQTITHKFFSAHVLSDLVVSIAVIVSAGIIAISGWKIVDPIASLCAGIYLLAYLCPSLYKEISGDDADKHHHH</sequence>
<dbReference type="STRING" id="1805282.AUJ44_02590"/>
<feature type="transmembrane region" description="Helical" evidence="5">
    <location>
        <begin position="161"/>
        <end position="183"/>
    </location>
</feature>
<evidence type="ECO:0000256" key="5">
    <source>
        <dbReference type="SAM" id="Phobius"/>
    </source>
</evidence>
<evidence type="ECO:0000256" key="2">
    <source>
        <dbReference type="ARBA" id="ARBA00022692"/>
    </source>
</evidence>
<evidence type="ECO:0000256" key="1">
    <source>
        <dbReference type="ARBA" id="ARBA00004141"/>
    </source>
</evidence>
<dbReference type="GO" id="GO:0005385">
    <property type="term" value="F:zinc ion transmembrane transporter activity"/>
    <property type="evidence" value="ECO:0007669"/>
    <property type="project" value="TreeGrafter"/>
</dbReference>
<reference evidence="7 8" key="1">
    <citation type="journal article" date="2016" name="Environ. Microbiol.">
        <title>Genomic resolution of a cold subsurface aquifer community provides metabolic insights for novel microbes adapted to high CO concentrations.</title>
        <authorList>
            <person name="Probst A.J."/>
            <person name="Castelle C.J."/>
            <person name="Singh A."/>
            <person name="Brown C.T."/>
            <person name="Anantharaman K."/>
            <person name="Sharon I."/>
            <person name="Hug L.A."/>
            <person name="Burstein D."/>
            <person name="Emerson J.B."/>
            <person name="Thomas B.C."/>
            <person name="Banfield J.F."/>
        </authorList>
    </citation>
    <scope>NUCLEOTIDE SEQUENCE [LARGE SCALE GENOMIC DNA]</scope>
    <source>
        <strain evidence="7">CG1_02_47_685</strain>
    </source>
</reference>
<proteinExistence type="predicted"/>
<dbReference type="InterPro" id="IPR002524">
    <property type="entry name" value="Cation_efflux"/>
</dbReference>
<organism evidence="7 8">
    <name type="scientific">Candidatus Nomurabacteria bacterium CG1_02_47_685</name>
    <dbReference type="NCBI Taxonomy" id="1805282"/>
    <lineage>
        <taxon>Bacteria</taxon>
        <taxon>Candidatus Nomuraibacteriota</taxon>
    </lineage>
</organism>
<comment type="subcellular location">
    <subcellularLocation>
        <location evidence="1">Membrane</location>
        <topology evidence="1">Multi-pass membrane protein</topology>
    </subcellularLocation>
</comment>
<evidence type="ECO:0000313" key="7">
    <source>
        <dbReference type="EMBL" id="OIO32310.1"/>
    </source>
</evidence>
<evidence type="ECO:0000259" key="6">
    <source>
        <dbReference type="Pfam" id="PF01545"/>
    </source>
</evidence>
<evidence type="ECO:0000313" key="8">
    <source>
        <dbReference type="Proteomes" id="UP000183206"/>
    </source>
</evidence>
<dbReference type="PANTHER" id="PTHR11562:SF17">
    <property type="entry name" value="RE54080P-RELATED"/>
    <property type="match status" value="1"/>
</dbReference>
<dbReference type="Proteomes" id="UP000183206">
    <property type="component" value="Unassembled WGS sequence"/>
</dbReference>
<feature type="transmembrane region" description="Helical" evidence="5">
    <location>
        <begin position="26"/>
        <end position="50"/>
    </location>
</feature>
<feature type="transmembrane region" description="Helical" evidence="5">
    <location>
        <begin position="89"/>
        <end position="107"/>
    </location>
</feature>
<accession>A0A1J4VCP2</accession>
<dbReference type="SUPFAM" id="SSF161111">
    <property type="entry name" value="Cation efflux protein transmembrane domain-like"/>
    <property type="match status" value="1"/>
</dbReference>
<name>A0A1J4VCP2_9BACT</name>
<feature type="transmembrane region" description="Helical" evidence="5">
    <location>
        <begin position="189"/>
        <end position="207"/>
    </location>
</feature>
<comment type="caution">
    <text evidence="7">The sequence shown here is derived from an EMBL/GenBank/DDBJ whole genome shotgun (WGS) entry which is preliminary data.</text>
</comment>
<evidence type="ECO:0000256" key="3">
    <source>
        <dbReference type="ARBA" id="ARBA00022989"/>
    </source>
</evidence>
<dbReference type="InterPro" id="IPR058533">
    <property type="entry name" value="Cation_efflux_TM"/>
</dbReference>
<protein>
    <recommendedName>
        <fullName evidence="6">Cation efflux protein transmembrane domain-containing protein</fullName>
    </recommendedName>
</protein>
<keyword evidence="3 5" id="KW-1133">Transmembrane helix</keyword>
<evidence type="ECO:0000256" key="4">
    <source>
        <dbReference type="ARBA" id="ARBA00023136"/>
    </source>
</evidence>
<dbReference type="InterPro" id="IPR027469">
    <property type="entry name" value="Cation_efflux_TMD_sf"/>
</dbReference>
<dbReference type="GO" id="GO:0005886">
    <property type="term" value="C:plasma membrane"/>
    <property type="evidence" value="ECO:0007669"/>
    <property type="project" value="TreeGrafter"/>
</dbReference>
<keyword evidence="2 5" id="KW-0812">Transmembrane</keyword>
<dbReference type="Gene3D" id="1.20.1510.10">
    <property type="entry name" value="Cation efflux protein transmembrane domain"/>
    <property type="match status" value="1"/>
</dbReference>
<dbReference type="AlphaFoldDB" id="A0A1J4VCP2"/>
<dbReference type="Pfam" id="PF01545">
    <property type="entry name" value="Cation_efflux"/>
    <property type="match status" value="1"/>
</dbReference>
<dbReference type="PANTHER" id="PTHR11562">
    <property type="entry name" value="CATION EFFLUX PROTEIN/ ZINC TRANSPORTER"/>
    <property type="match status" value="1"/>
</dbReference>
<dbReference type="InterPro" id="IPR050681">
    <property type="entry name" value="CDF/SLC30A"/>
</dbReference>
<feature type="domain" description="Cation efflux protein transmembrane" evidence="6">
    <location>
        <begin position="27"/>
        <end position="210"/>
    </location>
</feature>
<gene>
    <name evidence="7" type="ORF">AUJ44_02590</name>
</gene>